<evidence type="ECO:0000313" key="3">
    <source>
        <dbReference type="Proteomes" id="UP000032046"/>
    </source>
</evidence>
<dbReference type="SUPFAM" id="SSF81301">
    <property type="entry name" value="Nucleotidyltransferase"/>
    <property type="match status" value="1"/>
</dbReference>
<dbReference type="Gene3D" id="3.30.460.10">
    <property type="entry name" value="Beta Polymerase, domain 2"/>
    <property type="match status" value="1"/>
</dbReference>
<comment type="caution">
    <text evidence="2">The sequence shown here is derived from an EMBL/GenBank/DDBJ whole genome shotgun (WGS) entry which is preliminary data.</text>
</comment>
<dbReference type="AlphaFoldDB" id="A0A0D0I751"/>
<gene>
    <name evidence="2" type="ORF">ST44_03660</name>
</gene>
<dbReference type="CDD" id="cd05403">
    <property type="entry name" value="NT_KNTase_like"/>
    <property type="match status" value="1"/>
</dbReference>
<dbReference type="OrthoDB" id="9803106at2"/>
<dbReference type="Proteomes" id="UP000032046">
    <property type="component" value="Unassembled WGS sequence"/>
</dbReference>
<evidence type="ECO:0000313" key="2">
    <source>
        <dbReference type="EMBL" id="KIP63370.1"/>
    </source>
</evidence>
<dbReference type="Pfam" id="PF01909">
    <property type="entry name" value="NTP_transf_2"/>
    <property type="match status" value="1"/>
</dbReference>
<dbReference type="InterPro" id="IPR002934">
    <property type="entry name" value="Polymerase_NTP_transf_dom"/>
</dbReference>
<keyword evidence="3" id="KW-1185">Reference proteome</keyword>
<name>A0A0D0I751_9BACT</name>
<dbReference type="InterPro" id="IPR052548">
    <property type="entry name" value="Type_VII_TA_antitoxin"/>
</dbReference>
<protein>
    <recommendedName>
        <fullName evidence="1">Polymerase nucleotidyl transferase domain-containing protein</fullName>
    </recommendedName>
</protein>
<sequence length="107" mass="12625">MTNDGITIQMIRETASKILPVDARVVLFGSRARNTAREDSDWDLLIILNKDRRSVSDIEKYACPFMELGYENNEEINPVVYTQKEWDERKLTMFHHNVEREGVDLWH</sequence>
<feature type="domain" description="Polymerase nucleotidyl transferase" evidence="1">
    <location>
        <begin position="9"/>
        <end position="66"/>
    </location>
</feature>
<dbReference type="PANTHER" id="PTHR33933">
    <property type="entry name" value="NUCLEOTIDYLTRANSFERASE"/>
    <property type="match status" value="1"/>
</dbReference>
<dbReference type="PANTHER" id="PTHR33933:SF1">
    <property type="entry name" value="PROTEIN ADENYLYLTRANSFERASE MNTA-RELATED"/>
    <property type="match status" value="1"/>
</dbReference>
<accession>A0A0D0I751</accession>
<dbReference type="STRING" id="1602171.ST44_03660"/>
<evidence type="ECO:0000259" key="1">
    <source>
        <dbReference type="Pfam" id="PF01909"/>
    </source>
</evidence>
<dbReference type="InterPro" id="IPR043519">
    <property type="entry name" value="NT_sf"/>
</dbReference>
<organism evidence="2 3">
    <name type="scientific">Prevotella pectinovora</name>
    <dbReference type="NCBI Taxonomy" id="1602169"/>
    <lineage>
        <taxon>Bacteria</taxon>
        <taxon>Pseudomonadati</taxon>
        <taxon>Bacteroidota</taxon>
        <taxon>Bacteroidia</taxon>
        <taxon>Bacteroidales</taxon>
        <taxon>Prevotellaceae</taxon>
        <taxon>Prevotella</taxon>
    </lineage>
</organism>
<reference evidence="2 3" key="1">
    <citation type="submission" date="2015-01" db="EMBL/GenBank/DDBJ databases">
        <title>Comparative genomics of non-oral Prevotella species.</title>
        <authorList>
            <person name="Accetto T."/>
            <person name="Nograsek B."/>
            <person name="Avgustin G."/>
        </authorList>
    </citation>
    <scope>NUCLEOTIDE SEQUENCE [LARGE SCALE GENOMIC DNA]</scope>
    <source>
        <strain evidence="2 3">P5-119</strain>
    </source>
</reference>
<dbReference type="EMBL" id="JXQK01000043">
    <property type="protein sequence ID" value="KIP63370.1"/>
    <property type="molecule type" value="Genomic_DNA"/>
</dbReference>
<proteinExistence type="predicted"/>
<dbReference type="GO" id="GO:0016779">
    <property type="term" value="F:nucleotidyltransferase activity"/>
    <property type="evidence" value="ECO:0007669"/>
    <property type="project" value="InterPro"/>
</dbReference>